<evidence type="ECO:0000313" key="2">
    <source>
        <dbReference type="Proteomes" id="UP001150217"/>
    </source>
</evidence>
<accession>A0ABQ8VQY6</accession>
<gene>
    <name evidence="1" type="ORF">C8R41DRAFT_101375</name>
</gene>
<reference evidence="1" key="1">
    <citation type="submission" date="2022-08" db="EMBL/GenBank/DDBJ databases">
        <title>A Global Phylogenomic Analysis of the Shiitake Genus Lentinula.</title>
        <authorList>
            <consortium name="DOE Joint Genome Institute"/>
            <person name="Sierra-Patev S."/>
            <person name="Min B."/>
            <person name="Naranjo-Ortiz M."/>
            <person name="Looney B."/>
            <person name="Konkel Z."/>
            <person name="Slot J.C."/>
            <person name="Sakamoto Y."/>
            <person name="Steenwyk J.L."/>
            <person name="Rokas A."/>
            <person name="Carro J."/>
            <person name="Camarero S."/>
            <person name="Ferreira P."/>
            <person name="Molpeceres G."/>
            <person name="Ruiz-Duenas F.J."/>
            <person name="Serrano A."/>
            <person name="Henrissat B."/>
            <person name="Drula E."/>
            <person name="Hughes K.W."/>
            <person name="Mata J.L."/>
            <person name="Ishikawa N.K."/>
            <person name="Vargas-Isla R."/>
            <person name="Ushijima S."/>
            <person name="Smith C.A."/>
            <person name="Ahrendt S."/>
            <person name="Andreopoulos W."/>
            <person name="He G."/>
            <person name="Labutti K."/>
            <person name="Lipzen A."/>
            <person name="Ng V."/>
            <person name="Riley R."/>
            <person name="Sandor L."/>
            <person name="Barry K."/>
            <person name="Martinez A.T."/>
            <person name="Xiao Y."/>
            <person name="Gibbons J.G."/>
            <person name="Terashima K."/>
            <person name="Grigoriev I.V."/>
            <person name="Hibbett D.S."/>
        </authorList>
    </citation>
    <scope>NUCLEOTIDE SEQUENCE</scope>
    <source>
        <strain evidence="1">RHP3577 ss4</strain>
    </source>
</reference>
<evidence type="ECO:0000313" key="1">
    <source>
        <dbReference type="EMBL" id="KAJ4498798.1"/>
    </source>
</evidence>
<organism evidence="1 2">
    <name type="scientific">Lentinula lateritia</name>
    <dbReference type="NCBI Taxonomy" id="40482"/>
    <lineage>
        <taxon>Eukaryota</taxon>
        <taxon>Fungi</taxon>
        <taxon>Dikarya</taxon>
        <taxon>Basidiomycota</taxon>
        <taxon>Agaricomycotina</taxon>
        <taxon>Agaricomycetes</taxon>
        <taxon>Agaricomycetidae</taxon>
        <taxon>Agaricales</taxon>
        <taxon>Marasmiineae</taxon>
        <taxon>Omphalotaceae</taxon>
        <taxon>Lentinula</taxon>
    </lineage>
</organism>
<comment type="caution">
    <text evidence="1">The sequence shown here is derived from an EMBL/GenBank/DDBJ whole genome shotgun (WGS) entry which is preliminary data.</text>
</comment>
<proteinExistence type="predicted"/>
<sequence length="74" mass="8402">MKALNAFSLASRGNEYIHQDLAESEQVLENEREQREHAEMVLGDVLRECKQPTITPALLTALGQTDFSQTLHYD</sequence>
<dbReference type="Proteomes" id="UP001150217">
    <property type="component" value="Unassembled WGS sequence"/>
</dbReference>
<dbReference type="EMBL" id="JANVFT010000013">
    <property type="protein sequence ID" value="KAJ4498798.1"/>
    <property type="molecule type" value="Genomic_DNA"/>
</dbReference>
<name>A0ABQ8VQY6_9AGAR</name>
<keyword evidence="2" id="KW-1185">Reference proteome</keyword>
<protein>
    <submittedName>
        <fullName evidence="1">Uncharacterized protein</fullName>
    </submittedName>
</protein>